<dbReference type="Pfam" id="PF07922">
    <property type="entry name" value="Glyco_transf_52"/>
    <property type="match status" value="1"/>
</dbReference>
<dbReference type="EMBL" id="JAPHVQ010000002">
    <property type="protein sequence ID" value="MDE8034276.1"/>
    <property type="molecule type" value="Genomic_DNA"/>
</dbReference>
<accession>A0A9X4G2Q4</accession>
<dbReference type="InterPro" id="IPR012477">
    <property type="entry name" value="Glyco_transf_52"/>
</dbReference>
<name>A0A9X4G2Q4_ACTEU</name>
<comment type="caution">
    <text evidence="1">The sequence shown here is derived from an EMBL/GenBank/DDBJ whole genome shotgun (WGS) entry which is preliminary data.</text>
</comment>
<proteinExistence type="predicted"/>
<evidence type="ECO:0000313" key="2">
    <source>
        <dbReference type="Proteomes" id="UP001142444"/>
    </source>
</evidence>
<dbReference type="AlphaFoldDB" id="A0A9X4G2Q4"/>
<organism evidence="1 2">
    <name type="scientific">Actinobacillus equuli subsp. equuli</name>
    <dbReference type="NCBI Taxonomy" id="202947"/>
    <lineage>
        <taxon>Bacteria</taxon>
        <taxon>Pseudomonadati</taxon>
        <taxon>Pseudomonadota</taxon>
        <taxon>Gammaproteobacteria</taxon>
        <taxon>Pasteurellales</taxon>
        <taxon>Pasteurellaceae</taxon>
        <taxon>Actinobacillus</taxon>
    </lineage>
</organism>
<reference evidence="1" key="1">
    <citation type="submission" date="2022-11" db="EMBL/GenBank/DDBJ databases">
        <authorList>
            <person name="Kamali M."/>
            <person name="Peak L."/>
            <person name="Go Y.Y."/>
            <person name="Balasuriya U.B.R."/>
            <person name="Carossino M."/>
        </authorList>
    </citation>
    <scope>NUCLEOTIDE SEQUENCE</scope>
    <source>
        <strain evidence="1">4524</strain>
    </source>
</reference>
<keyword evidence="2" id="KW-1185">Reference proteome</keyword>
<protein>
    <submittedName>
        <fullName evidence="1">Glycosyltransferase family 52 protein</fullName>
    </submittedName>
</protein>
<dbReference type="Gene3D" id="3.30.370.20">
    <property type="match status" value="1"/>
</dbReference>
<sequence>MNLIICHTPLQVLVAEKIMQKYPEQEFFGIMFTFESYNNHKFQNYWERFSKLCKEAFLFSYPKSGKLSLLMALLRAKRKVKHFNVEKLFVASIDDQFVQLICSTVSFKQLHTFDDGTANIVPNSIYYQDSPKTLKRKMVNCLLGNRYSTQTLRALSSKHYTIYPNLPNIIENVEAVSFAKLTPNQTACQHEPIKLLLGQPLFDGAKENIVLAERVIQQFGITAYLPHPRERYRLTEVEYINTDLIFEDYIYQAANEQKYIIYTYFSGAVLNVMNHPNIEVVSIRPQLNNPVYLACYNLFEQVGINIVDI</sequence>
<gene>
    <name evidence="1" type="ORF">OQ257_03725</name>
</gene>
<dbReference type="RefSeq" id="WP_275217475.1">
    <property type="nucleotide sequence ID" value="NZ_JAPHVQ010000002.1"/>
</dbReference>
<dbReference type="Proteomes" id="UP001142444">
    <property type="component" value="Unassembled WGS sequence"/>
</dbReference>
<evidence type="ECO:0000313" key="1">
    <source>
        <dbReference type="EMBL" id="MDE8034276.1"/>
    </source>
</evidence>
<reference evidence="1" key="2">
    <citation type="journal article" date="2023" name="Pathogens">
        <title>Pathological Features and Genomic Characterization of an Actinobacillus equuli subsp. equuli Bearing Unique Virulence-Associated Genes from an Adult Horse with Pleuropneumonia.</title>
        <authorList>
            <person name="Kamali M."/>
            <person name="Carossino M."/>
            <person name="Del Piero F."/>
            <person name="Peak L."/>
            <person name="Mitchell M.S."/>
            <person name="Willette J."/>
            <person name="Baker R."/>
            <person name="Li F."/>
            <person name="Kenez A."/>
            <person name="Balasuriya U.B.R."/>
            <person name="Go Y.Y."/>
        </authorList>
    </citation>
    <scope>NUCLEOTIDE SEQUENCE</scope>
    <source>
        <strain evidence="1">4524</strain>
    </source>
</reference>